<evidence type="ECO:0000256" key="1">
    <source>
        <dbReference type="ARBA" id="ARBA00010688"/>
    </source>
</evidence>
<dbReference type="GO" id="GO:0006796">
    <property type="term" value="P:phosphate-containing compound metabolic process"/>
    <property type="evidence" value="ECO:0007669"/>
    <property type="project" value="UniProtKB-ARBA"/>
</dbReference>
<dbReference type="GO" id="GO:0016301">
    <property type="term" value="F:kinase activity"/>
    <property type="evidence" value="ECO:0007669"/>
    <property type="project" value="UniProtKB-KW"/>
</dbReference>
<accession>A0A975F3N9</accession>
<dbReference type="KEGG" id="tpav:HRQ91_04520"/>
<dbReference type="PANTHER" id="PTHR10584:SF166">
    <property type="entry name" value="RIBOKINASE"/>
    <property type="match status" value="1"/>
</dbReference>
<dbReference type="RefSeq" id="WP_210120458.1">
    <property type="nucleotide sequence ID" value="NZ_CP054142.1"/>
</dbReference>
<protein>
    <submittedName>
        <fullName evidence="6">Bifunctional hydroxymethylpyrimidine kinase/phosphomethylpyrimidine kinase</fullName>
    </submittedName>
</protein>
<keyword evidence="2 4" id="KW-0808">Transferase</keyword>
<evidence type="ECO:0000313" key="6">
    <source>
        <dbReference type="EMBL" id="QTQ13780.1"/>
    </source>
</evidence>
<keyword evidence="7" id="KW-1185">Reference proteome</keyword>
<comment type="similarity">
    <text evidence="1 4">Belongs to the carbohydrate kinase PfkB family.</text>
</comment>
<dbReference type="PRINTS" id="PR00990">
    <property type="entry name" value="RIBOKINASE"/>
</dbReference>
<dbReference type="EMBL" id="CP054142">
    <property type="protein sequence ID" value="QTQ13780.1"/>
    <property type="molecule type" value="Genomic_DNA"/>
</dbReference>
<dbReference type="Gene3D" id="3.40.1190.20">
    <property type="match status" value="1"/>
</dbReference>
<dbReference type="AlphaFoldDB" id="A0A975F3N9"/>
<organism evidence="6 7">
    <name type="scientific">Treponema parvum</name>
    <dbReference type="NCBI Taxonomy" id="138851"/>
    <lineage>
        <taxon>Bacteria</taxon>
        <taxon>Pseudomonadati</taxon>
        <taxon>Spirochaetota</taxon>
        <taxon>Spirochaetia</taxon>
        <taxon>Spirochaetales</taxon>
        <taxon>Treponemataceae</taxon>
        <taxon>Treponema</taxon>
    </lineage>
</organism>
<name>A0A975F3N9_9SPIR</name>
<dbReference type="PANTHER" id="PTHR10584">
    <property type="entry name" value="SUGAR KINASE"/>
    <property type="match status" value="1"/>
</dbReference>
<evidence type="ECO:0000256" key="4">
    <source>
        <dbReference type="RuleBase" id="RU003704"/>
    </source>
</evidence>
<dbReference type="GO" id="GO:0005829">
    <property type="term" value="C:cytosol"/>
    <property type="evidence" value="ECO:0007669"/>
    <property type="project" value="TreeGrafter"/>
</dbReference>
<feature type="domain" description="Carbohydrate kinase PfkB" evidence="5">
    <location>
        <begin position="2"/>
        <end position="300"/>
    </location>
</feature>
<dbReference type="InterPro" id="IPR011611">
    <property type="entry name" value="PfkB_dom"/>
</dbReference>
<dbReference type="Proteomes" id="UP000671908">
    <property type="component" value="Chromosome"/>
</dbReference>
<dbReference type="PROSITE" id="PS00584">
    <property type="entry name" value="PFKB_KINASES_2"/>
    <property type="match status" value="1"/>
</dbReference>
<dbReference type="Pfam" id="PF00294">
    <property type="entry name" value="PfkB"/>
    <property type="match status" value="1"/>
</dbReference>
<evidence type="ECO:0000256" key="3">
    <source>
        <dbReference type="ARBA" id="ARBA00022777"/>
    </source>
</evidence>
<evidence type="ECO:0000256" key="2">
    <source>
        <dbReference type="ARBA" id="ARBA00022679"/>
    </source>
</evidence>
<keyword evidence="3 4" id="KW-0418">Kinase</keyword>
<proteinExistence type="inferred from homology"/>
<dbReference type="InterPro" id="IPR002173">
    <property type="entry name" value="Carboh/pur_kinase_PfkB_CS"/>
</dbReference>
<dbReference type="InterPro" id="IPR002139">
    <property type="entry name" value="Ribo/fructo_kinase"/>
</dbReference>
<reference evidence="6 7" key="1">
    <citation type="journal article" date="2021" name="Microbiol. Resour. Announc.">
        <title>Complete Genome Sequences of Three Human Oral Treponema parvum Isolates.</title>
        <authorList>
            <person name="Zeng H."/>
            <person name="Watt R.M."/>
        </authorList>
    </citation>
    <scope>NUCLEOTIDE SEQUENCE [LARGE SCALE GENOMIC DNA]</scope>
    <source>
        <strain evidence="6 7">ATCC 700770</strain>
    </source>
</reference>
<dbReference type="SUPFAM" id="SSF53613">
    <property type="entry name" value="Ribokinase-like"/>
    <property type="match status" value="1"/>
</dbReference>
<dbReference type="InterPro" id="IPR029056">
    <property type="entry name" value="Ribokinase-like"/>
</dbReference>
<evidence type="ECO:0000313" key="7">
    <source>
        <dbReference type="Proteomes" id="UP000671908"/>
    </source>
</evidence>
<gene>
    <name evidence="6" type="ORF">HRQ91_04520</name>
</gene>
<sequence>MKQTLFIGSTCADIILNINNLPAPGQDENIIEQSMSVGGCAFNASTVLRQFKLPYKLCSPVGSGIYGNFIEQKLKELEIPVFVRTPEIENGCCYCIIEKNGRRTFLSKHGAEYRFDPSWFLNVDFVNVDGIYFCGLEIEDVDGKKIVSFLEKTLKDQNKTHSNINLFFAPGPRINSIDKRLLSNIFNLEPVLHLNDEEALSFTKTKSVHTAAETLFSFTHNSIVITQGKEGAFCYDKALKKAVQIPCRNKVNAVDTTGAGDCHCGAMIAGLKQGLSLFDSVERANVFASAIVTQSGSTLSDTHFNRIAETL</sequence>
<evidence type="ECO:0000259" key="5">
    <source>
        <dbReference type="Pfam" id="PF00294"/>
    </source>
</evidence>